<evidence type="ECO:0000313" key="3">
    <source>
        <dbReference type="Proteomes" id="UP001371456"/>
    </source>
</evidence>
<protein>
    <submittedName>
        <fullName evidence="2">Uncharacterized protein</fullName>
    </submittedName>
</protein>
<proteinExistence type="predicted"/>
<sequence>MTSYSPSMIYISFLMAFNMLGNIYRAYIHEQYSFLVFILFVYFSFFLLLYFSYVYRRCPLKEKSLHKDIIGLVICFLYSAIIFGFVFQFSPILGFLAALFLYVVAIAGSAIFFYIYVVYEEDENERKWFCRNVSLSQGEFDVISEKV</sequence>
<reference evidence="2 3" key="1">
    <citation type="submission" date="2024-02" db="EMBL/GenBank/DDBJ databases">
        <title>de novo genome assembly of Solanum bulbocastanum strain 11H21.</title>
        <authorList>
            <person name="Hosaka A.J."/>
        </authorList>
    </citation>
    <scope>NUCLEOTIDE SEQUENCE [LARGE SCALE GENOMIC DNA]</scope>
    <source>
        <tissue evidence="2">Young leaves</tissue>
    </source>
</reference>
<keyword evidence="3" id="KW-1185">Reference proteome</keyword>
<dbReference type="EMBL" id="JBANQN010000004">
    <property type="protein sequence ID" value="KAK6791103.1"/>
    <property type="molecule type" value="Genomic_DNA"/>
</dbReference>
<gene>
    <name evidence="2" type="ORF">RDI58_010184</name>
</gene>
<name>A0AAN8TME1_SOLBU</name>
<keyword evidence="1" id="KW-0472">Membrane</keyword>
<dbReference type="Proteomes" id="UP001371456">
    <property type="component" value="Unassembled WGS sequence"/>
</dbReference>
<evidence type="ECO:0000256" key="1">
    <source>
        <dbReference type="SAM" id="Phobius"/>
    </source>
</evidence>
<keyword evidence="1" id="KW-1133">Transmembrane helix</keyword>
<feature type="transmembrane region" description="Helical" evidence="1">
    <location>
        <begin position="68"/>
        <end position="89"/>
    </location>
</feature>
<evidence type="ECO:0000313" key="2">
    <source>
        <dbReference type="EMBL" id="KAK6791103.1"/>
    </source>
</evidence>
<comment type="caution">
    <text evidence="2">The sequence shown here is derived from an EMBL/GenBank/DDBJ whole genome shotgun (WGS) entry which is preliminary data.</text>
</comment>
<feature type="transmembrane region" description="Helical" evidence="1">
    <location>
        <begin position="34"/>
        <end position="56"/>
    </location>
</feature>
<organism evidence="2 3">
    <name type="scientific">Solanum bulbocastanum</name>
    <name type="common">Wild potato</name>
    <dbReference type="NCBI Taxonomy" id="147425"/>
    <lineage>
        <taxon>Eukaryota</taxon>
        <taxon>Viridiplantae</taxon>
        <taxon>Streptophyta</taxon>
        <taxon>Embryophyta</taxon>
        <taxon>Tracheophyta</taxon>
        <taxon>Spermatophyta</taxon>
        <taxon>Magnoliopsida</taxon>
        <taxon>eudicotyledons</taxon>
        <taxon>Gunneridae</taxon>
        <taxon>Pentapetalae</taxon>
        <taxon>asterids</taxon>
        <taxon>lamiids</taxon>
        <taxon>Solanales</taxon>
        <taxon>Solanaceae</taxon>
        <taxon>Solanoideae</taxon>
        <taxon>Solaneae</taxon>
        <taxon>Solanum</taxon>
    </lineage>
</organism>
<feature type="transmembrane region" description="Helical" evidence="1">
    <location>
        <begin position="7"/>
        <end position="28"/>
    </location>
</feature>
<feature type="transmembrane region" description="Helical" evidence="1">
    <location>
        <begin position="95"/>
        <end position="119"/>
    </location>
</feature>
<dbReference type="AlphaFoldDB" id="A0AAN8TME1"/>
<keyword evidence="1" id="KW-0812">Transmembrane</keyword>
<accession>A0AAN8TME1</accession>